<keyword evidence="1" id="KW-0472">Membrane</keyword>
<organism evidence="2 3">
    <name type="scientific">Candidatus Collierbacteria bacterium GW2011_GWC2_44_18</name>
    <dbReference type="NCBI Taxonomy" id="1618392"/>
    <lineage>
        <taxon>Bacteria</taxon>
        <taxon>Candidatus Collieribacteriota</taxon>
    </lineage>
</organism>
<feature type="transmembrane region" description="Helical" evidence="1">
    <location>
        <begin position="6"/>
        <end position="25"/>
    </location>
</feature>
<evidence type="ECO:0000313" key="3">
    <source>
        <dbReference type="Proteomes" id="UP000034172"/>
    </source>
</evidence>
<reference evidence="2 3" key="1">
    <citation type="journal article" date="2015" name="Nature">
        <title>rRNA introns, odd ribosomes, and small enigmatic genomes across a large radiation of phyla.</title>
        <authorList>
            <person name="Brown C.T."/>
            <person name="Hug L.A."/>
            <person name="Thomas B.C."/>
            <person name="Sharon I."/>
            <person name="Castelle C.J."/>
            <person name="Singh A."/>
            <person name="Wilkins M.J."/>
            <person name="Williams K.H."/>
            <person name="Banfield J.F."/>
        </authorList>
    </citation>
    <scope>NUCLEOTIDE SEQUENCE [LARGE SCALE GENOMIC DNA]</scope>
</reference>
<dbReference type="STRING" id="1618392.UW41_C0014G0012"/>
<protein>
    <submittedName>
        <fullName evidence="2">Uncharacterized protein</fullName>
    </submittedName>
</protein>
<evidence type="ECO:0000256" key="1">
    <source>
        <dbReference type="SAM" id="Phobius"/>
    </source>
</evidence>
<dbReference type="Proteomes" id="UP000034172">
    <property type="component" value="Unassembled WGS sequence"/>
</dbReference>
<name>A0A0G1HQL1_9BACT</name>
<keyword evidence="1" id="KW-1133">Transmembrane helix</keyword>
<dbReference type="AlphaFoldDB" id="A0A0G1HQL1"/>
<proteinExistence type="predicted"/>
<evidence type="ECO:0000313" key="2">
    <source>
        <dbReference type="EMBL" id="KKT48968.1"/>
    </source>
</evidence>
<gene>
    <name evidence="2" type="ORF">UW41_C0014G0012</name>
</gene>
<comment type="caution">
    <text evidence="2">The sequence shown here is derived from an EMBL/GenBank/DDBJ whole genome shotgun (WGS) entry which is preliminary data.</text>
</comment>
<dbReference type="EMBL" id="LCIE01000014">
    <property type="protein sequence ID" value="KKT48968.1"/>
    <property type="molecule type" value="Genomic_DNA"/>
</dbReference>
<sequence length="151" mass="17331">MRTKTFLYILVGLGTFFSLVYFNYFQAQKAIKNTHSSPLSVELVSYPELLSVDSKGTFLWQVESSPDLFTTFTTIYWSYQSSSSALTKLDSPQAVAYPFSLPDYIGGRYRLPNDFNLSIKFNKLGKIFFRAYAKIGSEHLWSDEKSLEIVR</sequence>
<keyword evidence="1" id="KW-0812">Transmembrane</keyword>
<accession>A0A0G1HQL1</accession>